<evidence type="ECO:0000256" key="10">
    <source>
        <dbReference type="SAM" id="MobiDB-lite"/>
    </source>
</evidence>
<dbReference type="GO" id="GO:0005634">
    <property type="term" value="C:nucleus"/>
    <property type="evidence" value="ECO:0007669"/>
    <property type="project" value="UniProtKB-SubCell"/>
</dbReference>
<dbReference type="Proteomes" id="UP000734854">
    <property type="component" value="Unassembled WGS sequence"/>
</dbReference>
<dbReference type="GO" id="GO:0051747">
    <property type="term" value="F:cytosine C-5 DNA demethylase activity"/>
    <property type="evidence" value="ECO:0007669"/>
    <property type="project" value="UniProtKB-ARBA"/>
</dbReference>
<proteinExistence type="inferred from homology"/>
<dbReference type="Gene3D" id="1.10.1670.10">
    <property type="entry name" value="Helix-hairpin-Helix base-excision DNA repair enzymes (C-terminal)"/>
    <property type="match status" value="1"/>
</dbReference>
<evidence type="ECO:0000256" key="2">
    <source>
        <dbReference type="ARBA" id="ARBA00004123"/>
    </source>
</evidence>
<evidence type="ECO:0000256" key="1">
    <source>
        <dbReference type="ARBA" id="ARBA00001966"/>
    </source>
</evidence>
<dbReference type="InterPro" id="IPR023170">
    <property type="entry name" value="HhH_base_excis_C"/>
</dbReference>
<feature type="compositionally biased region" description="Polar residues" evidence="10">
    <location>
        <begin position="749"/>
        <end position="758"/>
    </location>
</feature>
<comment type="similarity">
    <text evidence="3">Belongs to the DNA glycosylase family. DEMETER subfamily.</text>
</comment>
<dbReference type="InterPro" id="IPR003265">
    <property type="entry name" value="HhH-GPD_domain"/>
</dbReference>
<feature type="region of interest" description="Disordered" evidence="10">
    <location>
        <begin position="1943"/>
        <end position="1967"/>
    </location>
</feature>
<dbReference type="InterPro" id="IPR028924">
    <property type="entry name" value="Perm-CXXC"/>
</dbReference>
<dbReference type="GO" id="GO:0019104">
    <property type="term" value="F:DNA N-glycosylase activity"/>
    <property type="evidence" value="ECO:0007669"/>
    <property type="project" value="InterPro"/>
</dbReference>
<dbReference type="PANTHER" id="PTHR46213:SF13">
    <property type="entry name" value="DEMETER-LIKE PROTEIN 2-RELATED"/>
    <property type="match status" value="1"/>
</dbReference>
<comment type="subcellular location">
    <subcellularLocation>
        <location evidence="2">Nucleus</location>
    </subcellularLocation>
</comment>
<dbReference type="FunFam" id="1.10.1670.10:FF:000004">
    <property type="entry name" value="DNA glycosylase/AP lyase ROS1"/>
    <property type="match status" value="1"/>
</dbReference>
<evidence type="ECO:0000313" key="13">
    <source>
        <dbReference type="Proteomes" id="UP000734854"/>
    </source>
</evidence>
<dbReference type="SMART" id="SM00478">
    <property type="entry name" value="ENDO3c"/>
    <property type="match status" value="1"/>
</dbReference>
<comment type="cofactor">
    <cofactor evidence="1">
        <name>[4Fe-4S] cluster</name>
        <dbReference type="ChEBI" id="CHEBI:49883"/>
    </cofactor>
</comment>
<dbReference type="InterPro" id="IPR028925">
    <property type="entry name" value="RRM_DME"/>
</dbReference>
<dbReference type="Pfam" id="PF15628">
    <property type="entry name" value="RRM_DME"/>
    <property type="match status" value="1"/>
</dbReference>
<feature type="region of interest" description="Disordered" evidence="10">
    <location>
        <begin position="314"/>
        <end position="360"/>
    </location>
</feature>
<evidence type="ECO:0000313" key="12">
    <source>
        <dbReference type="EMBL" id="KAG6500190.1"/>
    </source>
</evidence>
<dbReference type="CDD" id="cd00056">
    <property type="entry name" value="ENDO3c"/>
    <property type="match status" value="1"/>
</dbReference>
<dbReference type="GO" id="GO:0003677">
    <property type="term" value="F:DNA binding"/>
    <property type="evidence" value="ECO:0007669"/>
    <property type="project" value="UniProtKB-KW"/>
</dbReference>
<keyword evidence="13" id="KW-1185">Reference proteome</keyword>
<dbReference type="GO" id="GO:0046872">
    <property type="term" value="F:metal ion binding"/>
    <property type="evidence" value="ECO:0007669"/>
    <property type="project" value="UniProtKB-KW"/>
</dbReference>
<keyword evidence="5" id="KW-0479">Metal-binding</keyword>
<feature type="region of interest" description="Disordered" evidence="10">
    <location>
        <begin position="732"/>
        <end position="758"/>
    </location>
</feature>
<feature type="compositionally biased region" description="Basic and acidic residues" evidence="10">
    <location>
        <begin position="1943"/>
        <end position="1952"/>
    </location>
</feature>
<evidence type="ECO:0000256" key="9">
    <source>
        <dbReference type="ARBA" id="ARBA00023242"/>
    </source>
</evidence>
<sequence>MDLNQGCPFWEPQPWAPITLETPVPSKLEMSWFDIWDGNNSGSSNISHSSFLGSSSSVATGYVDQFQDSSAPATALGYSSQVYIPQASSYRIRPAMATTGDPSVGWHQTPHTNLMAFADAAAISNNSPFFSPFIHSGNNPGVSATPNTLSPDKDFFLKLDHHNYGLANSSTPNTNSLMGKTISMGGADVTPYPCTPVCLEKDKFVQDYSLCQFIDLLNDSSNAQDKWDSTCMSQAPVPKQVEFGISEFVSPPPSLPVISNSGMEMPPELLLSLQQSTAVEAVVIPEEVHDQRQNQMTQGKLQNSDFDLNKMPQQKPKIKKHRPKVIQQGKPARTSKPATPIAKTPSQKRKYVRRKNVQTSSEILCDKQSETTLPHCNADLGSSNDIGSNSSHKRNHVGSDDNTLFNSISNPCGATDPQYICGTRSVRRRLFFESERNAVELSKVMSAYNLESLDQEICPSGNITNRNAAVNMLHTGSLEVMDNLAPVIPFSLNSFIDELPNNQMSFTEKTVTTLPQAGRDGTITIDQVHNRCTTLSENPPTPQLARRENLKILARKKFISNTPNFDSQKTSNLLQKKKRTDHVFEEYACANVGEKLVEYKDASHNEANLSQGFDKQRGETENKLKSCIASSLTRMVLDASMNISVADVRNLVNLKNQLDAEAILSLYQTEGNTETRSDLNFRPDCVTSAFSVAEHNNMMQPSKGHGRLNTFAQNKLSTPPDIFGAKERCSDNHENQVEIKRKRPRKNKNTQNGTHMTDTNYVDLQGQKVTCRKMIPFECCPGQKTMELPMFSTRDFRKQGCNPVSIDSLSSDVMVPYTNLLDDVTCSLRALRIYESDPTKMQNAIVPYVGDGVIVPYEGPFDLTKKRRPRPKVDLDLETNRVWNLLMGKEAGNNDQGTDVEKEKWWEEERQVFRGRVDSFIARMHLVQGDRRFTKWKGSVVDSVVGVFLTQNVSDHLSSSAFMALAARFPLKSRCKNSEFIEQDTCAKQEDGSIPCLDGISKLHGQTVDRQLHVTRPSVAGTKENVMGTSHESPDRESGPSETQIGGCACVAEPEDRWSMEDVGSSQDSVVSSQDSSENAVQIIDHIRISSLPNIRAEDLTVQNLCHGIDKSTSFTGLLNYVLDVSDNLRKKNPPILTPIINSQDHKHVETNLSATLPLPHLFDGSSSSGLTAMEHLNAHTKRSVSHPDSNLSEIKKANTTEKLSSSHGVIHPQHLVDNISGVIHPQNSEAVPGTQTAIGLFSDACENSLKPLSSAEAESCLRKPYYYPSCLGTELNEALLGQSIYQGCSLISENCLIKLQQEDRICETQSTKKATEFDLQKQHYDTQQKSRVLHNDKDPLEISKSLQLDLKNDDALISNRVSAETPKNKGKANKLKIDNERKKVYDWESLRKEVCYDGIEKERDLDNMDSVDWEAIRSADVSEISAAIRERGMNNMLADRIKDFLNRLVRDHGSIDLEWLRQVEPDKTKDYLLSIRGLGLKSVECVRLLTLHHLAFPVDTNVGRIAVRLGWVPLQPLPESLQLHLLELYPMLDTVQKYLWPRLCKLDQRTLYELHYQMITFGKVFCTKSKPNCNACPMRGECKHFASAFASARLALPGPEDKSLVSLSVPIASETNHEPGFSPRTAYQIEGISDLQAITVQENYGPIIEEPATPEAECGQIEEQEIEDAFYDDPDEIPTIKLNIEEFTQNLQNMNFQIHTLFWKGWMQERQMILLPIYWLYGLQARTHSTDCETAQSTEPPQASCNWHETGALCNMATCFTCSSRREAQAQIVRGTILVFADHETSRNPIDVPRDWIWNLPRRTVYFGTSTPSIFKGLTTEEIQLCFWRGRHHPYYPPMPLASVSAPSFDTLIAIDALSRAQGQAYVSLRQSFQCPLTRLLEAEQVLIKLLLADYAGIEMLPRLSNGCKYFAGFVCVRGFDRKTRAPRPLYARLHIAASKALKNDKQDRTKPSKKTATKANQNGSA</sequence>
<evidence type="ECO:0000256" key="7">
    <source>
        <dbReference type="ARBA" id="ARBA00023014"/>
    </source>
</evidence>
<name>A0A8J5G4C3_ZINOF</name>
<dbReference type="InterPro" id="IPR044811">
    <property type="entry name" value="DME/ROS1"/>
</dbReference>
<organism evidence="12 13">
    <name type="scientific">Zingiber officinale</name>
    <name type="common">Ginger</name>
    <name type="synonym">Amomum zingiber</name>
    <dbReference type="NCBI Taxonomy" id="94328"/>
    <lineage>
        <taxon>Eukaryota</taxon>
        <taxon>Viridiplantae</taxon>
        <taxon>Streptophyta</taxon>
        <taxon>Embryophyta</taxon>
        <taxon>Tracheophyta</taxon>
        <taxon>Spermatophyta</taxon>
        <taxon>Magnoliopsida</taxon>
        <taxon>Liliopsida</taxon>
        <taxon>Zingiberales</taxon>
        <taxon>Zingiberaceae</taxon>
        <taxon>Zingiber</taxon>
    </lineage>
</organism>
<dbReference type="SMART" id="SM00525">
    <property type="entry name" value="FES"/>
    <property type="match status" value="1"/>
</dbReference>
<gene>
    <name evidence="12" type="ORF">ZIOFF_040032</name>
</gene>
<accession>A0A8J5G4C3</accession>
<dbReference type="InterPro" id="IPR011257">
    <property type="entry name" value="DNA_glycosylase"/>
</dbReference>
<keyword evidence="8" id="KW-0238">DNA-binding</keyword>
<dbReference type="GO" id="GO:0051539">
    <property type="term" value="F:4 iron, 4 sulfur cluster binding"/>
    <property type="evidence" value="ECO:0007669"/>
    <property type="project" value="UniProtKB-KW"/>
</dbReference>
<feature type="compositionally biased region" description="Basic residues" evidence="10">
    <location>
        <begin position="346"/>
        <end position="356"/>
    </location>
</feature>
<keyword evidence="7" id="KW-0411">Iron-sulfur</keyword>
<feature type="domain" description="HhH-GPD" evidence="11">
    <location>
        <begin position="1399"/>
        <end position="1565"/>
    </location>
</feature>
<evidence type="ECO:0000256" key="8">
    <source>
        <dbReference type="ARBA" id="ARBA00023125"/>
    </source>
</evidence>
<evidence type="ECO:0000256" key="3">
    <source>
        <dbReference type="ARBA" id="ARBA00005646"/>
    </source>
</evidence>
<dbReference type="SUPFAM" id="SSF48150">
    <property type="entry name" value="DNA-glycosylase"/>
    <property type="match status" value="1"/>
</dbReference>
<dbReference type="InterPro" id="IPR003651">
    <property type="entry name" value="Endonuclease3_FeS-loop_motif"/>
</dbReference>
<keyword evidence="9" id="KW-0539">Nucleus</keyword>
<keyword evidence="4" id="KW-0004">4Fe-4S</keyword>
<evidence type="ECO:0000256" key="5">
    <source>
        <dbReference type="ARBA" id="ARBA00022723"/>
    </source>
</evidence>
<reference evidence="12 13" key="1">
    <citation type="submission" date="2020-08" db="EMBL/GenBank/DDBJ databases">
        <title>Plant Genome Project.</title>
        <authorList>
            <person name="Zhang R.-G."/>
        </authorList>
    </citation>
    <scope>NUCLEOTIDE SEQUENCE [LARGE SCALE GENOMIC DNA]</scope>
    <source>
        <tissue evidence="12">Rhizome</tissue>
    </source>
</reference>
<evidence type="ECO:0000256" key="6">
    <source>
        <dbReference type="ARBA" id="ARBA00023004"/>
    </source>
</evidence>
<dbReference type="PANTHER" id="PTHR46213">
    <property type="entry name" value="TRANSCRIPTIONAL ACTIVATOR DEMETER"/>
    <property type="match status" value="1"/>
</dbReference>
<feature type="region of interest" description="Disordered" evidence="10">
    <location>
        <begin position="1023"/>
        <end position="1045"/>
    </location>
</feature>
<dbReference type="Pfam" id="PF15629">
    <property type="entry name" value="Perm-CXXC"/>
    <property type="match status" value="1"/>
</dbReference>
<dbReference type="EMBL" id="JACMSC010000011">
    <property type="protein sequence ID" value="KAG6500190.1"/>
    <property type="molecule type" value="Genomic_DNA"/>
</dbReference>
<evidence type="ECO:0000256" key="4">
    <source>
        <dbReference type="ARBA" id="ARBA00022485"/>
    </source>
</evidence>
<comment type="caution">
    <text evidence="12">The sequence shown here is derived from an EMBL/GenBank/DDBJ whole genome shotgun (WGS) entry which is preliminary data.</text>
</comment>
<dbReference type="GO" id="GO:0006284">
    <property type="term" value="P:base-excision repair"/>
    <property type="evidence" value="ECO:0007669"/>
    <property type="project" value="InterPro"/>
</dbReference>
<evidence type="ECO:0000259" key="11">
    <source>
        <dbReference type="SMART" id="SM00478"/>
    </source>
</evidence>
<keyword evidence="6" id="KW-0408">Iron</keyword>
<protein>
    <recommendedName>
        <fullName evidence="11">HhH-GPD domain-containing protein</fullName>
    </recommendedName>
</protein>
<dbReference type="GO" id="GO:0141166">
    <property type="term" value="P:chromosomal 5-methylcytosine DNA demethylation pathway"/>
    <property type="evidence" value="ECO:0007669"/>
    <property type="project" value="InterPro"/>
</dbReference>